<protein>
    <recommendedName>
        <fullName evidence="2">Fibrinogen C-terminal domain-containing protein</fullName>
    </recommendedName>
</protein>
<dbReference type="Gene3D" id="3.90.215.10">
    <property type="entry name" value="Gamma Fibrinogen, chain A, domain 1"/>
    <property type="match status" value="1"/>
</dbReference>
<keyword evidence="1" id="KW-0732">Signal</keyword>
<dbReference type="Pfam" id="PF00147">
    <property type="entry name" value="Fibrinogen_C"/>
    <property type="match status" value="1"/>
</dbReference>
<accession>A0AAV2Q7T9</accession>
<evidence type="ECO:0000256" key="1">
    <source>
        <dbReference type="SAM" id="SignalP"/>
    </source>
</evidence>
<dbReference type="GO" id="GO:0005615">
    <property type="term" value="C:extracellular space"/>
    <property type="evidence" value="ECO:0007669"/>
    <property type="project" value="TreeGrafter"/>
</dbReference>
<dbReference type="SMART" id="SM00186">
    <property type="entry name" value="FBG"/>
    <property type="match status" value="1"/>
</dbReference>
<sequence length="197" mass="22142">MTNLLHFDIVSLLLVLIMTTYTVSAASEYLGNKSNNVEKGITQLHQDELGTAELVSHLVDEVKDIKMYLRELLPTDCYAAKLRGSWTTKTLVSPPGLSPRHVVCDQQTSGGGWTLVLRRQPAPHSSHHHTHYALSTTRENFNCSWNTYKSPFGSLDGEFWIGLDVLHALTAETPHELLVKITDDNGNSRQAKWKTFR</sequence>
<dbReference type="InterPro" id="IPR036056">
    <property type="entry name" value="Fibrinogen-like_C"/>
</dbReference>
<evidence type="ECO:0000313" key="3">
    <source>
        <dbReference type="EMBL" id="CAL4072004.1"/>
    </source>
</evidence>
<feature type="signal peptide" evidence="1">
    <location>
        <begin position="1"/>
        <end position="25"/>
    </location>
</feature>
<gene>
    <name evidence="3" type="ORF">MNOR_LOCUS8714</name>
</gene>
<dbReference type="EMBL" id="CAXKWB010004089">
    <property type="protein sequence ID" value="CAL4072004.1"/>
    <property type="molecule type" value="Genomic_DNA"/>
</dbReference>
<keyword evidence="4" id="KW-1185">Reference proteome</keyword>
<dbReference type="PANTHER" id="PTHR19143">
    <property type="entry name" value="FIBRINOGEN/TENASCIN/ANGIOPOEITIN"/>
    <property type="match status" value="1"/>
</dbReference>
<reference evidence="3 4" key="1">
    <citation type="submission" date="2024-05" db="EMBL/GenBank/DDBJ databases">
        <authorList>
            <person name="Wallberg A."/>
        </authorList>
    </citation>
    <scope>NUCLEOTIDE SEQUENCE [LARGE SCALE GENOMIC DNA]</scope>
</reference>
<evidence type="ECO:0000313" key="4">
    <source>
        <dbReference type="Proteomes" id="UP001497623"/>
    </source>
</evidence>
<dbReference type="PROSITE" id="PS51406">
    <property type="entry name" value="FIBRINOGEN_C_2"/>
    <property type="match status" value="1"/>
</dbReference>
<feature type="domain" description="Fibrinogen C-terminal" evidence="2">
    <location>
        <begin position="68"/>
        <end position="197"/>
    </location>
</feature>
<comment type="caution">
    <text evidence="3">The sequence shown here is derived from an EMBL/GenBank/DDBJ whole genome shotgun (WGS) entry which is preliminary data.</text>
</comment>
<feature type="non-terminal residue" evidence="3">
    <location>
        <position position="197"/>
    </location>
</feature>
<proteinExistence type="predicted"/>
<dbReference type="InterPro" id="IPR050373">
    <property type="entry name" value="Fibrinogen_C-term_domain"/>
</dbReference>
<name>A0AAV2Q7T9_MEGNR</name>
<dbReference type="SUPFAM" id="SSF56496">
    <property type="entry name" value="Fibrinogen C-terminal domain-like"/>
    <property type="match status" value="1"/>
</dbReference>
<feature type="chain" id="PRO_5043999408" description="Fibrinogen C-terminal domain-containing protein" evidence="1">
    <location>
        <begin position="26"/>
        <end position="197"/>
    </location>
</feature>
<evidence type="ECO:0000259" key="2">
    <source>
        <dbReference type="PROSITE" id="PS51406"/>
    </source>
</evidence>
<dbReference type="InterPro" id="IPR002181">
    <property type="entry name" value="Fibrinogen_a/b/g_C_dom"/>
</dbReference>
<dbReference type="Proteomes" id="UP001497623">
    <property type="component" value="Unassembled WGS sequence"/>
</dbReference>
<dbReference type="AlphaFoldDB" id="A0AAV2Q7T9"/>
<organism evidence="3 4">
    <name type="scientific">Meganyctiphanes norvegica</name>
    <name type="common">Northern krill</name>
    <name type="synonym">Thysanopoda norvegica</name>
    <dbReference type="NCBI Taxonomy" id="48144"/>
    <lineage>
        <taxon>Eukaryota</taxon>
        <taxon>Metazoa</taxon>
        <taxon>Ecdysozoa</taxon>
        <taxon>Arthropoda</taxon>
        <taxon>Crustacea</taxon>
        <taxon>Multicrustacea</taxon>
        <taxon>Malacostraca</taxon>
        <taxon>Eumalacostraca</taxon>
        <taxon>Eucarida</taxon>
        <taxon>Euphausiacea</taxon>
        <taxon>Euphausiidae</taxon>
        <taxon>Meganyctiphanes</taxon>
    </lineage>
</organism>
<dbReference type="InterPro" id="IPR014716">
    <property type="entry name" value="Fibrinogen_a/b/g_C_1"/>
</dbReference>